<gene>
    <name evidence="1" type="ORF">ACELLULO517_09205</name>
</gene>
<evidence type="ECO:0000313" key="2">
    <source>
        <dbReference type="Proteomes" id="UP000721844"/>
    </source>
</evidence>
<organism evidence="1 2">
    <name type="scientific">Acidisoma cellulosilyticum</name>
    <dbReference type="NCBI Taxonomy" id="2802395"/>
    <lineage>
        <taxon>Bacteria</taxon>
        <taxon>Pseudomonadati</taxon>
        <taxon>Pseudomonadota</taxon>
        <taxon>Alphaproteobacteria</taxon>
        <taxon>Acetobacterales</taxon>
        <taxon>Acidocellaceae</taxon>
        <taxon>Acidisoma</taxon>
    </lineage>
</organism>
<keyword evidence="2" id="KW-1185">Reference proteome</keyword>
<sequence length="217" mass="23167">MNRTHLQDRVARGLGQAAQRIGDPYDVFRPKSAFSPLSPDNRILRLPVAIHGEDKDWHRGARYGQPLWFAVLDTGYTQPGDYLTGPDGIFFIASQPALLPTVCVQTNSTITLSRAEGANTIGVNAYGGVEMPNQGPVLVDWPASMLVEASGSRNAGALPGEPGPASWTILLPALPAAEMTDLRADDLVRDATGLTAVITAVERSPLGWRLTAVQAVT</sequence>
<comment type="caution">
    <text evidence="1">The sequence shown here is derived from an EMBL/GenBank/DDBJ whole genome shotgun (WGS) entry which is preliminary data.</text>
</comment>
<protein>
    <submittedName>
        <fullName evidence="1">Uncharacterized protein</fullName>
    </submittedName>
</protein>
<dbReference type="RefSeq" id="WP_227307055.1">
    <property type="nucleotide sequence ID" value="NZ_JAESVA010000003.1"/>
</dbReference>
<proteinExistence type="predicted"/>
<dbReference type="EMBL" id="JAESVA010000003">
    <property type="protein sequence ID" value="MCB8880408.1"/>
    <property type="molecule type" value="Genomic_DNA"/>
</dbReference>
<accession>A0A963Z089</accession>
<name>A0A963Z089_9PROT</name>
<reference evidence="1 2" key="1">
    <citation type="journal article" date="2021" name="Microorganisms">
        <title>Acidisoma silvae sp. nov. and Acidisomacellulosilytica sp. nov., Two Acidophilic Bacteria Isolated from Decaying Wood, Hydrolyzing Cellulose and Producing Poly-3-hydroxybutyrate.</title>
        <authorList>
            <person name="Mieszkin S."/>
            <person name="Pouder E."/>
            <person name="Uroz S."/>
            <person name="Simon-Colin C."/>
            <person name="Alain K."/>
        </authorList>
    </citation>
    <scope>NUCLEOTIDE SEQUENCE [LARGE SCALE GENOMIC DNA]</scope>
    <source>
        <strain evidence="1 2">HW T5.17</strain>
    </source>
</reference>
<dbReference type="Proteomes" id="UP000721844">
    <property type="component" value="Unassembled WGS sequence"/>
</dbReference>
<evidence type="ECO:0000313" key="1">
    <source>
        <dbReference type="EMBL" id="MCB8880408.1"/>
    </source>
</evidence>
<dbReference type="AlphaFoldDB" id="A0A963Z089"/>